<name>A0A9N9PZC3_9HELO</name>
<keyword evidence="3" id="KW-1185">Reference proteome</keyword>
<dbReference type="AlphaFoldDB" id="A0A9N9PZC3"/>
<proteinExistence type="predicted"/>
<evidence type="ECO:0000313" key="3">
    <source>
        <dbReference type="Proteomes" id="UP000696280"/>
    </source>
</evidence>
<comment type="caution">
    <text evidence="2">The sequence shown here is derived from an EMBL/GenBank/DDBJ whole genome shotgun (WGS) entry which is preliminary data.</text>
</comment>
<organism evidence="2 3">
    <name type="scientific">Hymenoscyphus fraxineus</name>
    <dbReference type="NCBI Taxonomy" id="746836"/>
    <lineage>
        <taxon>Eukaryota</taxon>
        <taxon>Fungi</taxon>
        <taxon>Dikarya</taxon>
        <taxon>Ascomycota</taxon>
        <taxon>Pezizomycotina</taxon>
        <taxon>Leotiomycetes</taxon>
        <taxon>Helotiales</taxon>
        <taxon>Helotiaceae</taxon>
        <taxon>Hymenoscyphus</taxon>
    </lineage>
</organism>
<evidence type="ECO:0000313" key="2">
    <source>
        <dbReference type="EMBL" id="CAG8960893.1"/>
    </source>
</evidence>
<sequence>MDSASGNGAEANASGLQRVKQEPDQLWEENRVADSNHQALAGGHHYAQTDSMHQPQDTTMSRQI</sequence>
<gene>
    <name evidence="2" type="ORF">HYFRA_00002430</name>
</gene>
<reference evidence="2" key="1">
    <citation type="submission" date="2021-07" db="EMBL/GenBank/DDBJ databases">
        <authorList>
            <person name="Durling M."/>
        </authorList>
    </citation>
    <scope>NUCLEOTIDE SEQUENCE</scope>
</reference>
<feature type="compositionally biased region" description="Low complexity" evidence="1">
    <location>
        <begin position="1"/>
        <end position="15"/>
    </location>
</feature>
<dbReference type="EMBL" id="CAJVRL010000103">
    <property type="protein sequence ID" value="CAG8960893.1"/>
    <property type="molecule type" value="Genomic_DNA"/>
</dbReference>
<dbReference type="Proteomes" id="UP000696280">
    <property type="component" value="Unassembled WGS sequence"/>
</dbReference>
<feature type="compositionally biased region" description="Polar residues" evidence="1">
    <location>
        <begin position="48"/>
        <end position="64"/>
    </location>
</feature>
<feature type="compositionally biased region" description="Basic and acidic residues" evidence="1">
    <location>
        <begin position="19"/>
        <end position="34"/>
    </location>
</feature>
<evidence type="ECO:0000256" key="1">
    <source>
        <dbReference type="SAM" id="MobiDB-lite"/>
    </source>
</evidence>
<accession>A0A9N9PZC3</accession>
<feature type="region of interest" description="Disordered" evidence="1">
    <location>
        <begin position="1"/>
        <end position="64"/>
    </location>
</feature>
<protein>
    <submittedName>
        <fullName evidence="2">Uncharacterized protein</fullName>
    </submittedName>
</protein>